<dbReference type="RefSeq" id="WP_110937366.1">
    <property type="nucleotide sequence ID" value="NZ_KZ614146.1"/>
</dbReference>
<comment type="pathway">
    <text evidence="1 6">Amino-acid degradation; L-arginine degradation via ADI pathway; carbamoyl phosphate from L-arginine: step 1/2.</text>
</comment>
<comment type="subcellular location">
    <subcellularLocation>
        <location evidence="6">Cytoplasm</location>
    </subcellularLocation>
</comment>
<dbReference type="Gene3D" id="1.10.3930.10">
    <property type="entry name" value="Arginine deiminase"/>
    <property type="match status" value="1"/>
</dbReference>
<evidence type="ECO:0000313" key="8">
    <source>
        <dbReference type="EMBL" id="RKL67147.1"/>
    </source>
</evidence>
<evidence type="ECO:0000256" key="7">
    <source>
        <dbReference type="PIRSR" id="PIRSR006356-1"/>
    </source>
</evidence>
<dbReference type="GO" id="GO:0016990">
    <property type="term" value="F:arginine deiminase activity"/>
    <property type="evidence" value="ECO:0007669"/>
    <property type="project" value="UniProtKB-UniRule"/>
</dbReference>
<protein>
    <recommendedName>
        <fullName evidence="6">Arginine deiminase</fullName>
        <shortName evidence="6">ADI</shortName>
        <ecNumber evidence="6">3.5.3.6</ecNumber>
    </recommendedName>
    <alternativeName>
        <fullName evidence="6">Arginine dihydrolase</fullName>
        <shortName evidence="6">AD</shortName>
    </alternativeName>
</protein>
<dbReference type="GO" id="GO:0019546">
    <property type="term" value="P:L-arginine deiminase pathway"/>
    <property type="evidence" value="ECO:0007669"/>
    <property type="project" value="TreeGrafter"/>
</dbReference>
<dbReference type="GO" id="GO:0005737">
    <property type="term" value="C:cytoplasm"/>
    <property type="evidence" value="ECO:0007669"/>
    <property type="project" value="UniProtKB-SubCell"/>
</dbReference>
<evidence type="ECO:0000313" key="9">
    <source>
        <dbReference type="Proteomes" id="UP000281498"/>
    </source>
</evidence>
<accession>A0A3A9K396</accession>
<dbReference type="InterPro" id="IPR003876">
    <property type="entry name" value="Arg_deiminase"/>
</dbReference>
<dbReference type="SUPFAM" id="SSF55909">
    <property type="entry name" value="Pentein"/>
    <property type="match status" value="1"/>
</dbReference>
<dbReference type="UniPathway" id="UPA00254">
    <property type="reaction ID" value="UER00364"/>
</dbReference>
<dbReference type="Gene3D" id="3.75.10.10">
    <property type="entry name" value="L-arginine/glycine Amidinotransferase, Chain A"/>
    <property type="match status" value="1"/>
</dbReference>
<dbReference type="PIRSF" id="PIRSF006356">
    <property type="entry name" value="Arg_deiminase"/>
    <property type="match status" value="1"/>
</dbReference>
<sequence length="412" mass="47043">MQSPLNIYSEIGTLEKVMVHRPGKEIENLFPEFMKEFLFDDIPNLRLAQKEHDKFVEVLSSRGAEVLYVTDLASAALTEKKVRADFIDEFLTLPKQLHRDEESVYISLKEYLLSKSPTELVETLIRGIRKEEVFVEKRHKLAGMLDHPYPFYLDPLVNMYFTRDPYNVIGNGISLNPMNQTARKNETIFMKYIMNHHPEFKDADTPIIYDKSNNFSIEGGDQLILTPEVMAIGISSRTSPHAIEVLFKKLLSVNKSIKKIVAIQIPEERAFMHLDTVFTQVDTNKFTVHPAVIKIADEMNLFVMETDENGEIIVEKRTNLVETLKEVLELDDIILIPIGNGHVIEAAREQWNDGSNTLALAPGVVVTYDRNYITNETLRSHGVEVLEVPSSELSRGRGGPRCMTMPISRRRV</sequence>
<comment type="similarity">
    <text evidence="2 6">Belongs to the arginine deiminase family.</text>
</comment>
<gene>
    <name evidence="6" type="primary">arcA</name>
    <name evidence="8" type="ORF">CR203_11590</name>
</gene>
<name>A0A3A9K396_9BACI</name>
<evidence type="ECO:0000256" key="4">
    <source>
        <dbReference type="ARBA" id="ARBA00022801"/>
    </source>
</evidence>
<dbReference type="HAMAP" id="MF_00242">
    <property type="entry name" value="Arg_deiminase"/>
    <property type="match status" value="1"/>
</dbReference>
<organism evidence="8 9">
    <name type="scientific">Salipaludibacillus neizhouensis</name>
    <dbReference type="NCBI Taxonomy" id="885475"/>
    <lineage>
        <taxon>Bacteria</taxon>
        <taxon>Bacillati</taxon>
        <taxon>Bacillota</taxon>
        <taxon>Bacilli</taxon>
        <taxon>Bacillales</taxon>
        <taxon>Bacillaceae</taxon>
    </lineage>
</organism>
<dbReference type="Pfam" id="PF02274">
    <property type="entry name" value="ADI"/>
    <property type="match status" value="1"/>
</dbReference>
<evidence type="ECO:0000256" key="2">
    <source>
        <dbReference type="ARBA" id="ARBA00010206"/>
    </source>
</evidence>
<dbReference type="AlphaFoldDB" id="A0A3A9K396"/>
<dbReference type="PANTHER" id="PTHR47271">
    <property type="entry name" value="ARGININE DEIMINASE"/>
    <property type="match status" value="1"/>
</dbReference>
<comment type="caution">
    <text evidence="8">The sequence shown here is derived from an EMBL/GenBank/DDBJ whole genome shotgun (WGS) entry which is preliminary data.</text>
</comment>
<dbReference type="NCBIfam" id="NF002381">
    <property type="entry name" value="PRK01388.1"/>
    <property type="match status" value="1"/>
</dbReference>
<keyword evidence="6" id="KW-0963">Cytoplasm</keyword>
<dbReference type="OrthoDB" id="9807502at2"/>
<feature type="active site" description="Amidino-cysteine intermediate" evidence="6 7">
    <location>
        <position position="402"/>
    </location>
</feature>
<dbReference type="EMBL" id="PDOE01000004">
    <property type="protein sequence ID" value="RKL67147.1"/>
    <property type="molecule type" value="Genomic_DNA"/>
</dbReference>
<reference evidence="8 9" key="1">
    <citation type="submission" date="2017-10" db="EMBL/GenBank/DDBJ databases">
        <title>Bacillus sp. nov., a halophilic bacterium isolated from a Keqin Lake.</title>
        <authorList>
            <person name="Wang H."/>
        </authorList>
    </citation>
    <scope>NUCLEOTIDE SEQUENCE [LARGE SCALE GENOMIC DNA]</scope>
    <source>
        <strain evidence="8 9">KCTC 13187</strain>
    </source>
</reference>
<dbReference type="PRINTS" id="PR01466">
    <property type="entry name" value="ARGDEIMINASE"/>
</dbReference>
<comment type="catalytic activity">
    <reaction evidence="5 6">
        <text>L-arginine + H2O = L-citrulline + NH4(+)</text>
        <dbReference type="Rhea" id="RHEA:19597"/>
        <dbReference type="ChEBI" id="CHEBI:15377"/>
        <dbReference type="ChEBI" id="CHEBI:28938"/>
        <dbReference type="ChEBI" id="CHEBI:32682"/>
        <dbReference type="ChEBI" id="CHEBI:57743"/>
        <dbReference type="EC" id="3.5.3.6"/>
    </reaction>
</comment>
<dbReference type="Proteomes" id="UP000281498">
    <property type="component" value="Unassembled WGS sequence"/>
</dbReference>
<keyword evidence="4 6" id="KW-0378">Hydrolase</keyword>
<dbReference type="PANTHER" id="PTHR47271:SF2">
    <property type="entry name" value="ARGININE DEIMINASE"/>
    <property type="match status" value="1"/>
</dbReference>
<evidence type="ECO:0000256" key="1">
    <source>
        <dbReference type="ARBA" id="ARBA00005213"/>
    </source>
</evidence>
<keyword evidence="9" id="KW-1185">Reference proteome</keyword>
<proteinExistence type="inferred from homology"/>
<evidence type="ECO:0000256" key="6">
    <source>
        <dbReference type="HAMAP-Rule" id="MF_00242"/>
    </source>
</evidence>
<evidence type="ECO:0000256" key="5">
    <source>
        <dbReference type="ARBA" id="ARBA00049429"/>
    </source>
</evidence>
<dbReference type="EC" id="3.5.3.6" evidence="6"/>
<evidence type="ECO:0000256" key="3">
    <source>
        <dbReference type="ARBA" id="ARBA00022503"/>
    </source>
</evidence>
<keyword evidence="3 6" id="KW-0056">Arginine metabolism</keyword>